<evidence type="ECO:0000313" key="2">
    <source>
        <dbReference type="Proteomes" id="UP000634136"/>
    </source>
</evidence>
<comment type="caution">
    <text evidence="1">The sequence shown here is derived from an EMBL/GenBank/DDBJ whole genome shotgun (WGS) entry which is preliminary data.</text>
</comment>
<protein>
    <submittedName>
        <fullName evidence="1">Uncharacterized protein</fullName>
    </submittedName>
</protein>
<name>A0A834TB91_9FABA</name>
<dbReference type="EMBL" id="JAAIUW010000009">
    <property type="protein sequence ID" value="KAF7817712.1"/>
    <property type="molecule type" value="Genomic_DNA"/>
</dbReference>
<accession>A0A834TB91</accession>
<evidence type="ECO:0000313" key="1">
    <source>
        <dbReference type="EMBL" id="KAF7817712.1"/>
    </source>
</evidence>
<dbReference type="AlphaFoldDB" id="A0A834TB91"/>
<reference evidence="1" key="1">
    <citation type="submission" date="2020-09" db="EMBL/GenBank/DDBJ databases">
        <title>Genome-Enabled Discovery of Anthraquinone Biosynthesis in Senna tora.</title>
        <authorList>
            <person name="Kang S.-H."/>
            <person name="Pandey R.P."/>
            <person name="Lee C.-M."/>
            <person name="Sim J.-S."/>
            <person name="Jeong J.-T."/>
            <person name="Choi B.-S."/>
            <person name="Jung M."/>
            <person name="Ginzburg D."/>
            <person name="Zhao K."/>
            <person name="Won S.Y."/>
            <person name="Oh T.-J."/>
            <person name="Yu Y."/>
            <person name="Kim N.-H."/>
            <person name="Lee O.R."/>
            <person name="Lee T.-H."/>
            <person name="Bashyal P."/>
            <person name="Kim T.-S."/>
            <person name="Lee W.-H."/>
            <person name="Kawkins C."/>
            <person name="Kim C.-K."/>
            <person name="Kim J.S."/>
            <person name="Ahn B.O."/>
            <person name="Rhee S.Y."/>
            <person name="Sohng J.K."/>
        </authorList>
    </citation>
    <scope>NUCLEOTIDE SEQUENCE</scope>
    <source>
        <tissue evidence="1">Leaf</tissue>
    </source>
</reference>
<dbReference type="Proteomes" id="UP000634136">
    <property type="component" value="Unassembled WGS sequence"/>
</dbReference>
<sequence>MRRGLDLAKHMGVENAPVILKIIF</sequence>
<proteinExistence type="predicted"/>
<organism evidence="1 2">
    <name type="scientific">Senna tora</name>
    <dbReference type="NCBI Taxonomy" id="362788"/>
    <lineage>
        <taxon>Eukaryota</taxon>
        <taxon>Viridiplantae</taxon>
        <taxon>Streptophyta</taxon>
        <taxon>Embryophyta</taxon>
        <taxon>Tracheophyta</taxon>
        <taxon>Spermatophyta</taxon>
        <taxon>Magnoliopsida</taxon>
        <taxon>eudicotyledons</taxon>
        <taxon>Gunneridae</taxon>
        <taxon>Pentapetalae</taxon>
        <taxon>rosids</taxon>
        <taxon>fabids</taxon>
        <taxon>Fabales</taxon>
        <taxon>Fabaceae</taxon>
        <taxon>Caesalpinioideae</taxon>
        <taxon>Cassia clade</taxon>
        <taxon>Senna</taxon>
    </lineage>
</organism>
<gene>
    <name evidence="1" type="ORF">G2W53_031681</name>
</gene>
<keyword evidence="2" id="KW-1185">Reference proteome</keyword>